<keyword evidence="4" id="KW-1185">Reference proteome</keyword>
<dbReference type="Ensembl" id="ENSHHUT00000065868.1">
    <property type="protein sequence ID" value="ENSHHUP00000063718.1"/>
    <property type="gene ID" value="ENSHHUG00000037632.1"/>
</dbReference>
<evidence type="ECO:0000259" key="2">
    <source>
        <dbReference type="PROSITE" id="PS52052"/>
    </source>
</evidence>
<feature type="compositionally biased region" description="Acidic residues" evidence="1">
    <location>
        <begin position="718"/>
        <end position="738"/>
    </location>
</feature>
<dbReference type="PANTHER" id="PTHR22443">
    <property type="entry name" value="NON-SPECIFIC LETHAL 1, ISOFORM M"/>
    <property type="match status" value="1"/>
</dbReference>
<dbReference type="PANTHER" id="PTHR22443:SF16">
    <property type="entry name" value="KAT8 REGULATORY NSL COMPLEX SUBUNIT 1-LIKE PROTEIN"/>
    <property type="match status" value="1"/>
</dbReference>
<dbReference type="GeneTree" id="ENSGT00530000063688"/>
<dbReference type="Proteomes" id="UP000314982">
    <property type="component" value="Unassembled WGS sequence"/>
</dbReference>
<dbReference type="STRING" id="62062.ENSHHUP00000063718"/>
<feature type="compositionally biased region" description="Acidic residues" evidence="1">
    <location>
        <begin position="337"/>
        <end position="350"/>
    </location>
</feature>
<sequence>MAPALTKLSKDAHRIHLVTTLALSNMDADGAMLNIECDPQLKLMEDSYAQRVWLNLSSLPFLDTFCSGTSPLEVSESLLSPLLQASAGQYNTGLLSSPGSLCCNLFLNKKLKNSLAACPGAQDMYFVPVTEHNGQGVVQQQCQHSGHGPDGYDIPQSPTKHCQGDLMSQYNPAVPSPGIARQEEGGIISTDTALAQPWTKRTRNQAQEQPVTAMVEEAVREQTQSHLSKQAALLGQAGRIQRRLQALLGDHISRHCSLQLEGLKKRQGRGTPGPPSPPADAKPFDPAIGQRPTGTQSHRTQGPALMQTSSVPSSSKDIQEFASYAQAVLRTVQEAVDSDVTESSSDEELEPEQKWGTRSRPVRHGCEWRWQKHRAEAGSRWTWLQLRVAELEGRIQQLEDLHKQITFTKGGVVLAEVQPLTDSQIQQTLLTETAGLSFRAGGTARDPPSDMENEPSSPTRLLRNIQRQSAQLSQIVNSLMPPLNLSPSSSPISKDSWRWKGQTKRAFSSGLLLGGCDPFSQKGPKRRRVNSRRPHFLQVDATCVSARTRPLVTYHKPRLFINTTHRQQDPASLSSSLCPTCVSCDPLALCSDPACSSSSTLISRTSGFRTHPVLSLSSDSLLSHHLQNSALLREDWVQRPLLPVKTESSHVYYHHSYRDRGHTSPSGFNYSHKQHGRNRRGVARGVSPVRWAGSAQTPHRKAYCGGRKRRHTHKTIEGEEDLLSQLSDPEDSPDESLEDTVTPQTSHTHKQDPIRRRQGESVYNIDNNVIPMSLAATTKVEKHHYKEIITPSWRVVDNPPLEERERQEEENELLCDETFSQRHLGCEKREKLRWTSWDKSRCYRRTTRSGSRNDGAGVSVWDSAVRDDIRGDMSTHVDWSCSHLDTDADRALEEWVPRLPWESRVFPLCEDEALRCHEEEQEEPCWEEREKADSTSSTDDSSSSVQSPPLSALSSALSSTSPPPAGDYENNTLTAVT</sequence>
<dbReference type="Gene3D" id="6.10.250.3170">
    <property type="match status" value="1"/>
</dbReference>
<reference evidence="3" key="2">
    <citation type="submission" date="2025-08" db="UniProtKB">
        <authorList>
            <consortium name="Ensembl"/>
        </authorList>
    </citation>
    <scope>IDENTIFICATION</scope>
</reference>
<dbReference type="AlphaFoldDB" id="A0A4W5PNE8"/>
<reference evidence="4" key="1">
    <citation type="submission" date="2018-06" db="EMBL/GenBank/DDBJ databases">
        <title>Genome assembly of Danube salmon.</title>
        <authorList>
            <person name="Macqueen D.J."/>
            <person name="Gundappa M.K."/>
        </authorList>
    </citation>
    <scope>NUCLEOTIDE SEQUENCE [LARGE SCALE GENOMIC DNA]</scope>
</reference>
<evidence type="ECO:0000313" key="4">
    <source>
        <dbReference type="Proteomes" id="UP000314982"/>
    </source>
</evidence>
<evidence type="ECO:0000313" key="3">
    <source>
        <dbReference type="Ensembl" id="ENSHHUP00000063718.1"/>
    </source>
</evidence>
<feature type="region of interest" description="Disordered" evidence="1">
    <location>
        <begin position="662"/>
        <end position="759"/>
    </location>
</feature>
<dbReference type="SMART" id="SM01300">
    <property type="entry name" value="PEHE"/>
    <property type="match status" value="1"/>
</dbReference>
<proteinExistence type="predicted"/>
<feature type="region of interest" description="Disordered" evidence="1">
    <location>
        <begin position="920"/>
        <end position="977"/>
    </location>
</feature>
<feature type="domain" description="PEHE" evidence="2">
    <location>
        <begin position="787"/>
        <end position="901"/>
    </location>
</feature>
<feature type="compositionally biased region" description="Basic residues" evidence="1">
    <location>
        <begin position="698"/>
        <end position="713"/>
    </location>
</feature>
<accession>A0A4W5PNE8</accession>
<dbReference type="InterPro" id="IPR029332">
    <property type="entry name" value="PEHE_dom"/>
</dbReference>
<feature type="region of interest" description="Disordered" evidence="1">
    <location>
        <begin position="438"/>
        <end position="457"/>
    </location>
</feature>
<dbReference type="PROSITE" id="PS52052">
    <property type="entry name" value="PEHE"/>
    <property type="match status" value="1"/>
</dbReference>
<feature type="compositionally biased region" description="Basic residues" evidence="1">
    <location>
        <begin position="672"/>
        <end position="682"/>
    </location>
</feature>
<dbReference type="InterPro" id="IPR026180">
    <property type="entry name" value="NSL1"/>
</dbReference>
<dbReference type="GO" id="GO:0044545">
    <property type="term" value="C:NSL complex"/>
    <property type="evidence" value="ECO:0007669"/>
    <property type="project" value="TreeGrafter"/>
</dbReference>
<organism evidence="3 4">
    <name type="scientific">Hucho hucho</name>
    <name type="common">huchen</name>
    <dbReference type="NCBI Taxonomy" id="62062"/>
    <lineage>
        <taxon>Eukaryota</taxon>
        <taxon>Metazoa</taxon>
        <taxon>Chordata</taxon>
        <taxon>Craniata</taxon>
        <taxon>Vertebrata</taxon>
        <taxon>Euteleostomi</taxon>
        <taxon>Actinopterygii</taxon>
        <taxon>Neopterygii</taxon>
        <taxon>Teleostei</taxon>
        <taxon>Protacanthopterygii</taxon>
        <taxon>Salmoniformes</taxon>
        <taxon>Salmonidae</taxon>
        <taxon>Salmoninae</taxon>
        <taxon>Hucho</taxon>
    </lineage>
</organism>
<dbReference type="GO" id="GO:0035035">
    <property type="term" value="F:histone acetyltransferase binding"/>
    <property type="evidence" value="ECO:0007669"/>
    <property type="project" value="TreeGrafter"/>
</dbReference>
<name>A0A4W5PNE8_9TELE</name>
<feature type="compositionally biased region" description="Low complexity" evidence="1">
    <location>
        <begin position="934"/>
        <end position="960"/>
    </location>
</feature>
<reference evidence="3" key="3">
    <citation type="submission" date="2025-09" db="UniProtKB">
        <authorList>
            <consortium name="Ensembl"/>
        </authorList>
    </citation>
    <scope>IDENTIFICATION</scope>
</reference>
<feature type="compositionally biased region" description="Basic and acidic residues" evidence="1">
    <location>
        <begin position="749"/>
        <end position="759"/>
    </location>
</feature>
<evidence type="ECO:0000256" key="1">
    <source>
        <dbReference type="SAM" id="MobiDB-lite"/>
    </source>
</evidence>
<feature type="region of interest" description="Disordered" evidence="1">
    <location>
        <begin position="337"/>
        <end position="356"/>
    </location>
</feature>
<dbReference type="Pfam" id="PF15275">
    <property type="entry name" value="PEHE"/>
    <property type="match status" value="1"/>
</dbReference>
<protein>
    <submittedName>
        <fullName evidence="3">KAT8 regulatory NSL complex subunit 1-like</fullName>
    </submittedName>
</protein>
<feature type="compositionally biased region" description="Polar residues" evidence="1">
    <location>
        <begin position="292"/>
        <end position="313"/>
    </location>
</feature>
<feature type="region of interest" description="Disordered" evidence="1">
    <location>
        <begin position="261"/>
        <end position="313"/>
    </location>
</feature>